<evidence type="ECO:0000256" key="2">
    <source>
        <dbReference type="SAM" id="SignalP"/>
    </source>
</evidence>
<gene>
    <name evidence="3" type="ORF">C2E21_9113</name>
</gene>
<dbReference type="EMBL" id="LHPG02000024">
    <property type="protein sequence ID" value="PRW20394.1"/>
    <property type="molecule type" value="Genomic_DNA"/>
</dbReference>
<dbReference type="Proteomes" id="UP000239899">
    <property type="component" value="Unassembled WGS sequence"/>
</dbReference>
<evidence type="ECO:0000256" key="1">
    <source>
        <dbReference type="SAM" id="MobiDB-lite"/>
    </source>
</evidence>
<name>A0A2P6TCK9_CHLSO</name>
<comment type="caution">
    <text evidence="3">The sequence shown here is derived from an EMBL/GenBank/DDBJ whole genome shotgun (WGS) entry which is preliminary data.</text>
</comment>
<feature type="chain" id="PRO_5015114995" evidence="2">
    <location>
        <begin position="27"/>
        <end position="436"/>
    </location>
</feature>
<keyword evidence="4" id="KW-1185">Reference proteome</keyword>
<dbReference type="OrthoDB" id="10649858at2759"/>
<evidence type="ECO:0000313" key="3">
    <source>
        <dbReference type="EMBL" id="PRW20394.1"/>
    </source>
</evidence>
<dbReference type="AlphaFoldDB" id="A0A2P6TCK9"/>
<sequence length="436" mass="46514">MARSQNFTALLLGLLVALAYAGTAAARPMPRTITISIPDPAAVQEAVSTWELSELLASHLQQAGPATALLSSQIAQMLNQRALGRKGGKPARPTPGSRATGFTPAASGRDGRQGGGDDAVPPEPSLADMLKQLNQMAGELKQDMRQLETEQDSDRQPDQFTTALGSIYEVMTAAVPNNRRRMLYEQLSELAADCGLPHGAAACRRMNEALLREHRAAHALRGHLVHMLRHEKEAGVLAAVADWRSLPPPRTAAEWEREAQALAEVAGALRPSSEARQAALLLRKYSAAAARAEAEGSPDPLLQLLAAVPRPGALAWPPAMALALALASKWSRELEPSVVLRLSRGADGSLVVQETKLTAAGVGKATRQLRLALRLLAWLHRALGAPLPRLEGLIVVPATERRRAQRRLRGACGSVRDLMPGGGGDTFELSIQVVTV</sequence>
<proteinExistence type="predicted"/>
<reference evidence="3 4" key="1">
    <citation type="journal article" date="2018" name="Plant J.">
        <title>Genome sequences of Chlorella sorokiniana UTEX 1602 and Micractinium conductrix SAG 241.80: implications to maltose excretion by a green alga.</title>
        <authorList>
            <person name="Arriola M.B."/>
            <person name="Velmurugan N."/>
            <person name="Zhang Y."/>
            <person name="Plunkett M.H."/>
            <person name="Hondzo H."/>
            <person name="Barney B.M."/>
        </authorList>
    </citation>
    <scope>NUCLEOTIDE SEQUENCE [LARGE SCALE GENOMIC DNA]</scope>
    <source>
        <strain evidence="4">UTEX 1602</strain>
    </source>
</reference>
<keyword evidence="2" id="KW-0732">Signal</keyword>
<evidence type="ECO:0000313" key="4">
    <source>
        <dbReference type="Proteomes" id="UP000239899"/>
    </source>
</evidence>
<feature type="signal peptide" evidence="2">
    <location>
        <begin position="1"/>
        <end position="26"/>
    </location>
</feature>
<feature type="region of interest" description="Disordered" evidence="1">
    <location>
        <begin position="84"/>
        <end position="125"/>
    </location>
</feature>
<protein>
    <submittedName>
        <fullName evidence="3">SPT2-like protein isoform X2 isoform B</fullName>
    </submittedName>
</protein>
<organism evidence="3 4">
    <name type="scientific">Chlorella sorokiniana</name>
    <name type="common">Freshwater green alga</name>
    <dbReference type="NCBI Taxonomy" id="3076"/>
    <lineage>
        <taxon>Eukaryota</taxon>
        <taxon>Viridiplantae</taxon>
        <taxon>Chlorophyta</taxon>
        <taxon>core chlorophytes</taxon>
        <taxon>Trebouxiophyceae</taxon>
        <taxon>Chlorellales</taxon>
        <taxon>Chlorellaceae</taxon>
        <taxon>Chlorella clade</taxon>
        <taxon>Chlorella</taxon>
    </lineage>
</organism>
<accession>A0A2P6TCK9</accession>